<dbReference type="Proteomes" id="UP000799324">
    <property type="component" value="Unassembled WGS sequence"/>
</dbReference>
<accession>A0A6A6SWA5</accession>
<dbReference type="AlphaFoldDB" id="A0A6A6SWA5"/>
<gene>
    <name evidence="1" type="ORF">K491DRAFT_720392</name>
</gene>
<keyword evidence="2" id="KW-1185">Reference proteome</keyword>
<sequence length="160" mass="18414">MFSAVVWWKDDAMTVLYICLSSENDQPEIERRNLIKREQRESYMVKNLVMQKPEPGAYKGSMYTDDKLEYDEGSWHIDYDNGSAYSASTANVPPHQRGWWSREIDRQCGKIGELPRELVNLIGLQVDDLLIGGNPTYEASLLFNSIKDVAYKKSKLGTRE</sequence>
<proteinExistence type="predicted"/>
<reference evidence="1" key="1">
    <citation type="journal article" date="2020" name="Stud. Mycol.">
        <title>101 Dothideomycetes genomes: a test case for predicting lifestyles and emergence of pathogens.</title>
        <authorList>
            <person name="Haridas S."/>
            <person name="Albert R."/>
            <person name="Binder M."/>
            <person name="Bloem J."/>
            <person name="Labutti K."/>
            <person name="Salamov A."/>
            <person name="Andreopoulos B."/>
            <person name="Baker S."/>
            <person name="Barry K."/>
            <person name="Bills G."/>
            <person name="Bluhm B."/>
            <person name="Cannon C."/>
            <person name="Castanera R."/>
            <person name="Culley D."/>
            <person name="Daum C."/>
            <person name="Ezra D."/>
            <person name="Gonzalez J."/>
            <person name="Henrissat B."/>
            <person name="Kuo A."/>
            <person name="Liang C."/>
            <person name="Lipzen A."/>
            <person name="Lutzoni F."/>
            <person name="Magnuson J."/>
            <person name="Mondo S."/>
            <person name="Nolan M."/>
            <person name="Ohm R."/>
            <person name="Pangilinan J."/>
            <person name="Park H.-J."/>
            <person name="Ramirez L."/>
            <person name="Alfaro M."/>
            <person name="Sun H."/>
            <person name="Tritt A."/>
            <person name="Yoshinaga Y."/>
            <person name="Zwiers L.-H."/>
            <person name="Turgeon B."/>
            <person name="Goodwin S."/>
            <person name="Spatafora J."/>
            <person name="Crous P."/>
            <person name="Grigoriev I."/>
        </authorList>
    </citation>
    <scope>NUCLEOTIDE SEQUENCE</scope>
    <source>
        <strain evidence="1">CBS 122681</strain>
    </source>
</reference>
<evidence type="ECO:0000313" key="1">
    <source>
        <dbReference type="EMBL" id="KAF2650863.1"/>
    </source>
</evidence>
<organism evidence="1 2">
    <name type="scientific">Lophiostoma macrostomum CBS 122681</name>
    <dbReference type="NCBI Taxonomy" id="1314788"/>
    <lineage>
        <taxon>Eukaryota</taxon>
        <taxon>Fungi</taxon>
        <taxon>Dikarya</taxon>
        <taxon>Ascomycota</taxon>
        <taxon>Pezizomycotina</taxon>
        <taxon>Dothideomycetes</taxon>
        <taxon>Pleosporomycetidae</taxon>
        <taxon>Pleosporales</taxon>
        <taxon>Lophiostomataceae</taxon>
        <taxon>Lophiostoma</taxon>
    </lineage>
</organism>
<dbReference type="EMBL" id="MU004442">
    <property type="protein sequence ID" value="KAF2650863.1"/>
    <property type="molecule type" value="Genomic_DNA"/>
</dbReference>
<protein>
    <submittedName>
        <fullName evidence="1">Uncharacterized protein</fullName>
    </submittedName>
</protein>
<evidence type="ECO:0000313" key="2">
    <source>
        <dbReference type="Proteomes" id="UP000799324"/>
    </source>
</evidence>
<name>A0A6A6SWA5_9PLEO</name>